<dbReference type="PANTHER" id="PTHR34387">
    <property type="entry name" value="SLR1258 PROTEIN"/>
    <property type="match status" value="1"/>
</dbReference>
<name>A0A212QYS1_9PROT</name>
<dbReference type="Pfam" id="PF04402">
    <property type="entry name" value="SIMPL"/>
    <property type="match status" value="1"/>
</dbReference>
<gene>
    <name evidence="2" type="ORF">SAMN07250955_104139</name>
</gene>
<dbReference type="PANTHER" id="PTHR34387:SF1">
    <property type="entry name" value="PERIPLASMIC IMMUNOGENIC PROTEIN"/>
    <property type="match status" value="1"/>
</dbReference>
<dbReference type="EMBL" id="FYEH01000004">
    <property type="protein sequence ID" value="SNB64781.1"/>
    <property type="molecule type" value="Genomic_DNA"/>
</dbReference>
<accession>A0A212QYS1</accession>
<evidence type="ECO:0000313" key="3">
    <source>
        <dbReference type="Proteomes" id="UP000197065"/>
    </source>
</evidence>
<dbReference type="Proteomes" id="UP000197065">
    <property type="component" value="Unassembled WGS sequence"/>
</dbReference>
<dbReference type="Gene3D" id="3.30.70.2970">
    <property type="entry name" value="Protein of unknown function (DUF541), domain 2"/>
    <property type="match status" value="1"/>
</dbReference>
<dbReference type="Gene3D" id="3.30.110.170">
    <property type="entry name" value="Protein of unknown function (DUF541), domain 1"/>
    <property type="match status" value="1"/>
</dbReference>
<organism evidence="2 3">
    <name type="scientific">Arboricoccus pini</name>
    <dbReference type="NCBI Taxonomy" id="1963835"/>
    <lineage>
        <taxon>Bacteria</taxon>
        <taxon>Pseudomonadati</taxon>
        <taxon>Pseudomonadota</taxon>
        <taxon>Alphaproteobacteria</taxon>
        <taxon>Geminicoccales</taxon>
        <taxon>Geminicoccaceae</taxon>
        <taxon>Arboricoccus</taxon>
    </lineage>
</organism>
<dbReference type="GO" id="GO:0006974">
    <property type="term" value="P:DNA damage response"/>
    <property type="evidence" value="ECO:0007669"/>
    <property type="project" value="TreeGrafter"/>
</dbReference>
<keyword evidence="3" id="KW-1185">Reference proteome</keyword>
<feature type="chain" id="PRO_5012465467" evidence="1">
    <location>
        <begin position="21"/>
        <end position="238"/>
    </location>
</feature>
<sequence>MKTKLGTVLATLFVLSFVTAGGVAAQSADDASPRTRLALRETARRDVEQDTIEAAVTARSEGSAAGKAQMAVNRLMDGLVGKAKGVAGVTVSTSGYRVAQDFTNDGRPRAWVAQQDLDLKSGDSTALLGLLGELQGDGVLLSRLDYVLSDKARDALVDELTDEAIKKLRTRAERVAAALGCRVVNIEAISVSGANGGPRPMPRLMAMAADTARAKPVAEAGLETVEVSVDATIILDKP</sequence>
<dbReference type="AlphaFoldDB" id="A0A212QYS1"/>
<evidence type="ECO:0000256" key="1">
    <source>
        <dbReference type="SAM" id="SignalP"/>
    </source>
</evidence>
<proteinExistence type="predicted"/>
<reference evidence="2 3" key="1">
    <citation type="submission" date="2017-06" db="EMBL/GenBank/DDBJ databases">
        <authorList>
            <person name="Kim H.J."/>
            <person name="Triplett B.A."/>
        </authorList>
    </citation>
    <scope>NUCLEOTIDE SEQUENCE [LARGE SCALE GENOMIC DNA]</scope>
    <source>
        <strain evidence="2 3">B29T1</strain>
    </source>
</reference>
<protein>
    <submittedName>
        <fullName evidence="2">Predicted secreted protein</fullName>
    </submittedName>
</protein>
<dbReference type="InterPro" id="IPR007497">
    <property type="entry name" value="SIMPL/DUF541"/>
</dbReference>
<dbReference type="RefSeq" id="WP_165769475.1">
    <property type="nucleotide sequence ID" value="NZ_FYEH01000004.1"/>
</dbReference>
<evidence type="ECO:0000313" key="2">
    <source>
        <dbReference type="EMBL" id="SNB64781.1"/>
    </source>
</evidence>
<feature type="signal peptide" evidence="1">
    <location>
        <begin position="1"/>
        <end position="20"/>
    </location>
</feature>
<keyword evidence="1" id="KW-0732">Signal</keyword>
<dbReference type="InterPro" id="IPR052022">
    <property type="entry name" value="26kDa_periplasmic_antigen"/>
</dbReference>